<dbReference type="AlphaFoldDB" id="A0A2M7X6D6"/>
<sequence>TMKILIVNDKKEEKFLRTKTADFDFAKFTKKEINDLIKKMKEIMLQANGIGLSANQIGLNLKMFVALIPEKPLKRDEKNKIIMPSPDEAKFYAIFNPEIIKFSKQTEIIEEGCLSVPGIHGGVKRSFKITATGQDKNGRKIKIKAEGLTARVFQHEIDHLNGILFIDKINKIYKITSKQ</sequence>
<evidence type="ECO:0000256" key="1">
    <source>
        <dbReference type="ARBA" id="ARBA00010759"/>
    </source>
</evidence>
<dbReference type="SUPFAM" id="SSF56420">
    <property type="entry name" value="Peptide deformylase"/>
    <property type="match status" value="1"/>
</dbReference>
<gene>
    <name evidence="2" type="primary">def</name>
    <name evidence="2" type="ORF">CO177_00790</name>
</gene>
<dbReference type="PANTHER" id="PTHR10458:SF22">
    <property type="entry name" value="PEPTIDE DEFORMYLASE"/>
    <property type="match status" value="1"/>
</dbReference>
<dbReference type="EMBL" id="PFWX01000019">
    <property type="protein sequence ID" value="PJA41733.1"/>
    <property type="molecule type" value="Genomic_DNA"/>
</dbReference>
<dbReference type="HAMAP" id="MF_00163">
    <property type="entry name" value="Pep_deformylase"/>
    <property type="match status" value="1"/>
</dbReference>
<dbReference type="InterPro" id="IPR023635">
    <property type="entry name" value="Peptide_deformylase"/>
</dbReference>
<dbReference type="Pfam" id="PF01327">
    <property type="entry name" value="Pep_deformylase"/>
    <property type="match status" value="1"/>
</dbReference>
<reference evidence="3" key="1">
    <citation type="submission" date="2017-09" db="EMBL/GenBank/DDBJ databases">
        <title>Depth-based differentiation of microbial function through sediment-hosted aquifers and enrichment of novel symbionts in the deep terrestrial subsurface.</title>
        <authorList>
            <person name="Probst A.J."/>
            <person name="Ladd B."/>
            <person name="Jarett J.K."/>
            <person name="Geller-Mcgrath D.E."/>
            <person name="Sieber C.M.K."/>
            <person name="Emerson J.B."/>
            <person name="Anantharaman K."/>
            <person name="Thomas B.C."/>
            <person name="Malmstrom R."/>
            <person name="Stieglmeier M."/>
            <person name="Klingl A."/>
            <person name="Woyke T."/>
            <person name="Ryan C.M."/>
            <person name="Banfield J.F."/>
        </authorList>
    </citation>
    <scope>NUCLEOTIDE SEQUENCE [LARGE SCALE GENOMIC DNA]</scope>
</reference>
<dbReference type="NCBIfam" id="NF001159">
    <property type="entry name" value="PRK00150.1-3"/>
    <property type="match status" value="1"/>
</dbReference>
<comment type="caution">
    <text evidence="2">The sequence shown here is derived from an EMBL/GenBank/DDBJ whole genome shotgun (WGS) entry which is preliminary data.</text>
</comment>
<dbReference type="Gene3D" id="3.90.45.10">
    <property type="entry name" value="Peptide deformylase"/>
    <property type="match status" value="1"/>
</dbReference>
<name>A0A2M7X6D6_9BACT</name>
<evidence type="ECO:0000313" key="3">
    <source>
        <dbReference type="Proteomes" id="UP000231634"/>
    </source>
</evidence>
<dbReference type="GO" id="GO:0042586">
    <property type="term" value="F:peptide deformylase activity"/>
    <property type="evidence" value="ECO:0007669"/>
    <property type="project" value="InterPro"/>
</dbReference>
<accession>A0A2M7X6D6</accession>
<dbReference type="PANTHER" id="PTHR10458">
    <property type="entry name" value="PEPTIDE DEFORMYLASE"/>
    <property type="match status" value="1"/>
</dbReference>
<dbReference type="PIRSF" id="PIRSF004749">
    <property type="entry name" value="Pep_def"/>
    <property type="match status" value="1"/>
</dbReference>
<proteinExistence type="inferred from homology"/>
<dbReference type="Proteomes" id="UP000231634">
    <property type="component" value="Unassembled WGS sequence"/>
</dbReference>
<comment type="similarity">
    <text evidence="1">Belongs to the polypeptide deformylase family.</text>
</comment>
<protein>
    <submittedName>
        <fullName evidence="2">Peptide deformylase</fullName>
    </submittedName>
</protein>
<dbReference type="NCBIfam" id="TIGR00079">
    <property type="entry name" value="pept_deformyl"/>
    <property type="match status" value="1"/>
</dbReference>
<dbReference type="InterPro" id="IPR036821">
    <property type="entry name" value="Peptide_deformylase_sf"/>
</dbReference>
<dbReference type="CDD" id="cd00487">
    <property type="entry name" value="Pep_deformylase"/>
    <property type="match status" value="1"/>
</dbReference>
<organism evidence="2 3">
    <name type="scientific">Candidatus Wolfebacteria bacterium CG_4_9_14_3_um_filter_37_9</name>
    <dbReference type="NCBI Taxonomy" id="1975065"/>
    <lineage>
        <taxon>Bacteria</taxon>
        <taxon>Candidatus Wolfeibacteriota</taxon>
    </lineage>
</organism>
<feature type="non-terminal residue" evidence="2">
    <location>
        <position position="1"/>
    </location>
</feature>
<evidence type="ECO:0000313" key="2">
    <source>
        <dbReference type="EMBL" id="PJA41733.1"/>
    </source>
</evidence>
<dbReference type="PRINTS" id="PR01576">
    <property type="entry name" value="PDEFORMYLASE"/>
</dbReference>